<sequence length="250" mass="27901">MATSQQSLKNVPKDILLVADFLRSGESKLKIRQGILSGRRVDYFKGKHAVNAVLREPYKKNAKRPSVSDRSEGEALLSKLFTYGFFVRIEKAPKSKHLNVHNVQLFEPDAYYAWVYEGSQLKGMLIGMAVLLVTLAGVMFPLWPATLRQGVYYLSLGMLGLMGVFMGLVVFRLVLWIVLKVATGRDGWLYPNLFADVGIIDSFRPLWGWDEKKTSKKKTATIKSSGSEGDGEGTAGRDDEGFGEENDKND</sequence>
<evidence type="ECO:0000256" key="9">
    <source>
        <dbReference type="ARBA" id="ARBA00023010"/>
    </source>
</evidence>
<keyword evidence="6" id="KW-0256">Endoplasmic reticulum</keyword>
<keyword evidence="8 12" id="KW-1133">Transmembrane helix</keyword>
<dbReference type="GO" id="GO:0031204">
    <property type="term" value="P:post-translational protein targeting to membrane, translocation"/>
    <property type="evidence" value="ECO:0007669"/>
    <property type="project" value="TreeGrafter"/>
</dbReference>
<evidence type="ECO:0000256" key="10">
    <source>
        <dbReference type="ARBA" id="ARBA00023136"/>
    </source>
</evidence>
<dbReference type="InParanoid" id="A0A0L0HF73"/>
<feature type="region of interest" description="Disordered" evidence="11">
    <location>
        <begin position="213"/>
        <end position="250"/>
    </location>
</feature>
<protein>
    <recommendedName>
        <fullName evidence="3">Translocation protein SEC62</fullName>
    </recommendedName>
</protein>
<name>A0A0L0HF73_SPIPD</name>
<evidence type="ECO:0000256" key="3">
    <source>
        <dbReference type="ARBA" id="ARBA00021257"/>
    </source>
</evidence>
<organism evidence="13 14">
    <name type="scientific">Spizellomyces punctatus (strain DAOM BR117)</name>
    <dbReference type="NCBI Taxonomy" id="645134"/>
    <lineage>
        <taxon>Eukaryota</taxon>
        <taxon>Fungi</taxon>
        <taxon>Fungi incertae sedis</taxon>
        <taxon>Chytridiomycota</taxon>
        <taxon>Chytridiomycota incertae sedis</taxon>
        <taxon>Chytridiomycetes</taxon>
        <taxon>Spizellomycetales</taxon>
        <taxon>Spizellomycetaceae</taxon>
        <taxon>Spizellomyces</taxon>
    </lineage>
</organism>
<dbReference type="EMBL" id="KQ257457">
    <property type="protein sequence ID" value="KNC99564.1"/>
    <property type="molecule type" value="Genomic_DNA"/>
</dbReference>
<evidence type="ECO:0000256" key="8">
    <source>
        <dbReference type="ARBA" id="ARBA00022989"/>
    </source>
</evidence>
<accession>A0A0L0HF73</accession>
<feature type="compositionally biased region" description="Basic and acidic residues" evidence="11">
    <location>
        <begin position="235"/>
        <end position="250"/>
    </location>
</feature>
<evidence type="ECO:0000256" key="6">
    <source>
        <dbReference type="ARBA" id="ARBA00022824"/>
    </source>
</evidence>
<dbReference type="InterPro" id="IPR004728">
    <property type="entry name" value="Sec62"/>
</dbReference>
<evidence type="ECO:0000256" key="12">
    <source>
        <dbReference type="SAM" id="Phobius"/>
    </source>
</evidence>
<feature type="transmembrane region" description="Helical" evidence="12">
    <location>
        <begin position="151"/>
        <end position="179"/>
    </location>
</feature>
<dbReference type="InterPro" id="IPR011553">
    <property type="entry name" value="Sec62_asco"/>
</dbReference>
<dbReference type="RefSeq" id="XP_016607604.1">
    <property type="nucleotide sequence ID" value="XM_016753192.1"/>
</dbReference>
<dbReference type="STRING" id="645134.A0A0L0HF73"/>
<evidence type="ECO:0000256" key="1">
    <source>
        <dbReference type="ARBA" id="ARBA00004477"/>
    </source>
</evidence>
<evidence type="ECO:0000256" key="4">
    <source>
        <dbReference type="ARBA" id="ARBA00022448"/>
    </source>
</evidence>
<comment type="subcellular location">
    <subcellularLocation>
        <location evidence="1">Endoplasmic reticulum membrane</location>
        <topology evidence="1">Multi-pass membrane protein</topology>
    </subcellularLocation>
</comment>
<evidence type="ECO:0000313" key="14">
    <source>
        <dbReference type="Proteomes" id="UP000053201"/>
    </source>
</evidence>
<evidence type="ECO:0000256" key="5">
    <source>
        <dbReference type="ARBA" id="ARBA00022692"/>
    </source>
</evidence>
<gene>
    <name evidence="13" type="ORF">SPPG_04953</name>
</gene>
<keyword evidence="14" id="KW-1185">Reference proteome</keyword>
<reference evidence="13 14" key="1">
    <citation type="submission" date="2009-08" db="EMBL/GenBank/DDBJ databases">
        <title>The Genome Sequence of Spizellomyces punctatus strain DAOM BR117.</title>
        <authorList>
            <consortium name="The Broad Institute Genome Sequencing Platform"/>
            <person name="Russ C."/>
            <person name="Cuomo C."/>
            <person name="Shea T."/>
            <person name="Young S.K."/>
            <person name="Zeng Q."/>
            <person name="Koehrsen M."/>
            <person name="Haas B."/>
            <person name="Borodovsky M."/>
            <person name="Guigo R."/>
            <person name="Alvarado L."/>
            <person name="Berlin A."/>
            <person name="Bochicchio J."/>
            <person name="Borenstein D."/>
            <person name="Chapman S."/>
            <person name="Chen Z."/>
            <person name="Engels R."/>
            <person name="Freedman E."/>
            <person name="Gellesch M."/>
            <person name="Goldberg J."/>
            <person name="Griggs A."/>
            <person name="Gujja S."/>
            <person name="Heiman D."/>
            <person name="Hepburn T."/>
            <person name="Howarth C."/>
            <person name="Jen D."/>
            <person name="Larson L."/>
            <person name="Lewis B."/>
            <person name="Mehta T."/>
            <person name="Park D."/>
            <person name="Pearson M."/>
            <person name="Roberts A."/>
            <person name="Saif S."/>
            <person name="Shenoy N."/>
            <person name="Sisk P."/>
            <person name="Stolte C."/>
            <person name="Sykes S."/>
            <person name="Thomson T."/>
            <person name="Walk T."/>
            <person name="White J."/>
            <person name="Yandava C."/>
            <person name="Burger G."/>
            <person name="Gray M.W."/>
            <person name="Holland P.W.H."/>
            <person name="King N."/>
            <person name="Lang F.B.F."/>
            <person name="Roger A.J."/>
            <person name="Ruiz-Trillo I."/>
            <person name="Lander E."/>
            <person name="Nusbaum C."/>
        </authorList>
    </citation>
    <scope>NUCLEOTIDE SEQUENCE [LARGE SCALE GENOMIC DNA]</scope>
    <source>
        <strain evidence="13 14">DAOM BR117</strain>
    </source>
</reference>
<dbReference type="OrthoDB" id="200187at2759"/>
<keyword evidence="7" id="KW-0653">Protein transport</keyword>
<proteinExistence type="inferred from homology"/>
<dbReference type="PANTHER" id="PTHR12443">
    <property type="entry name" value="TRANSLOCATION PROTEIN SEC62"/>
    <property type="match status" value="1"/>
</dbReference>
<feature type="transmembrane region" description="Helical" evidence="12">
    <location>
        <begin position="125"/>
        <end position="145"/>
    </location>
</feature>
<dbReference type="OMA" id="WGWQETK"/>
<dbReference type="VEuPathDB" id="FungiDB:SPPG_04953"/>
<evidence type="ECO:0000313" key="13">
    <source>
        <dbReference type="EMBL" id="KNC99564.1"/>
    </source>
</evidence>
<dbReference type="PANTHER" id="PTHR12443:SF9">
    <property type="entry name" value="TRANSLOCATION PROTEIN SEC62"/>
    <property type="match status" value="1"/>
</dbReference>
<dbReference type="Pfam" id="PF03839">
    <property type="entry name" value="Sec62"/>
    <property type="match status" value="1"/>
</dbReference>
<keyword evidence="9" id="KW-0811">Translocation</keyword>
<dbReference type="GO" id="GO:0005789">
    <property type="term" value="C:endoplasmic reticulum membrane"/>
    <property type="evidence" value="ECO:0007669"/>
    <property type="project" value="UniProtKB-SubCell"/>
</dbReference>
<evidence type="ECO:0000256" key="11">
    <source>
        <dbReference type="SAM" id="MobiDB-lite"/>
    </source>
</evidence>
<dbReference type="FunCoup" id="A0A0L0HF73">
    <property type="interactions" value="131"/>
</dbReference>
<dbReference type="Proteomes" id="UP000053201">
    <property type="component" value="Unassembled WGS sequence"/>
</dbReference>
<keyword evidence="10 12" id="KW-0472">Membrane</keyword>
<keyword evidence="5 12" id="KW-0812">Transmembrane</keyword>
<dbReference type="eggNOG" id="KOG2927">
    <property type="taxonomic scope" value="Eukaryota"/>
</dbReference>
<evidence type="ECO:0000256" key="2">
    <source>
        <dbReference type="ARBA" id="ARBA00010604"/>
    </source>
</evidence>
<dbReference type="AlphaFoldDB" id="A0A0L0HF73"/>
<keyword evidence="4" id="KW-0813">Transport</keyword>
<dbReference type="GeneID" id="27688376"/>
<evidence type="ECO:0000256" key="7">
    <source>
        <dbReference type="ARBA" id="ARBA00022927"/>
    </source>
</evidence>
<comment type="similarity">
    <text evidence="2">Belongs to the SEC62 family.</text>
</comment>
<dbReference type="NCBIfam" id="TIGR00869">
    <property type="entry name" value="sec62"/>
    <property type="match status" value="1"/>
</dbReference>